<proteinExistence type="predicted"/>
<dbReference type="Proteomes" id="UP000664144">
    <property type="component" value="Unassembled WGS sequence"/>
</dbReference>
<organism evidence="1 2">
    <name type="scientific">Hymenobacter telluris</name>
    <dbReference type="NCBI Taxonomy" id="2816474"/>
    <lineage>
        <taxon>Bacteria</taxon>
        <taxon>Pseudomonadati</taxon>
        <taxon>Bacteroidota</taxon>
        <taxon>Cytophagia</taxon>
        <taxon>Cytophagales</taxon>
        <taxon>Hymenobacteraceae</taxon>
        <taxon>Hymenobacter</taxon>
    </lineage>
</organism>
<protein>
    <submittedName>
        <fullName evidence="1">Uncharacterized protein</fullName>
    </submittedName>
</protein>
<comment type="caution">
    <text evidence="1">The sequence shown here is derived from an EMBL/GenBank/DDBJ whole genome shotgun (WGS) entry which is preliminary data.</text>
</comment>
<accession>A0A939F0P2</accession>
<name>A0A939F0P2_9BACT</name>
<dbReference type="EMBL" id="JAFLQZ010000022">
    <property type="protein sequence ID" value="MBO0360694.1"/>
    <property type="molecule type" value="Genomic_DNA"/>
</dbReference>
<evidence type="ECO:0000313" key="2">
    <source>
        <dbReference type="Proteomes" id="UP000664144"/>
    </source>
</evidence>
<keyword evidence="2" id="KW-1185">Reference proteome</keyword>
<reference evidence="1" key="1">
    <citation type="submission" date="2021-03" db="EMBL/GenBank/DDBJ databases">
        <authorList>
            <person name="Kim M.K."/>
        </authorList>
    </citation>
    <scope>NUCLEOTIDE SEQUENCE</scope>
    <source>
        <strain evidence="1">BT186</strain>
    </source>
</reference>
<sequence length="303" mass="34374">MTTLAMNVQIDTLIASQYANKHYGELEAVSMLFSRAFLTGLKSILNHNPWHRPNIKSRYNIRIGWIDKIPLAEFNPPAIGVNGATITQRVEVGDFMIILSENHLQRNPDDTIRYCKNQRALIVQAKLSDQQNPTSPIGHIPPSGITPTLKELALLSSWPSFDLYLASRSKTHIIKNLNIPFNPQQSCFSGFNNKKWFCGQAVNKAPCNLSLGEVIENITKRNAGFVFNEVSPQNDWDELIKAMVDICQKKNRPKRYINTAAPGRLLSAFTQFIDDTQYKDLVLEEDNPVFPILFIDRYLIEGE</sequence>
<dbReference type="AlphaFoldDB" id="A0A939F0P2"/>
<evidence type="ECO:0000313" key="1">
    <source>
        <dbReference type="EMBL" id="MBO0360694.1"/>
    </source>
</evidence>
<gene>
    <name evidence="1" type="ORF">J0X19_22225</name>
</gene>